<dbReference type="OrthoDB" id="10065127at2759"/>
<evidence type="ECO:0000259" key="3">
    <source>
        <dbReference type="PROSITE" id="PS50940"/>
    </source>
</evidence>
<dbReference type="InterPro" id="IPR036508">
    <property type="entry name" value="Chitin-bd_dom_sf"/>
</dbReference>
<feature type="compositionally biased region" description="Basic and acidic residues" evidence="1">
    <location>
        <begin position="827"/>
        <end position="841"/>
    </location>
</feature>
<dbReference type="AlphaFoldDB" id="A0A8X6MYV0"/>
<feature type="compositionally biased region" description="Polar residues" evidence="1">
    <location>
        <begin position="567"/>
        <end position="587"/>
    </location>
</feature>
<feature type="compositionally biased region" description="Polar residues" evidence="1">
    <location>
        <begin position="212"/>
        <end position="230"/>
    </location>
</feature>
<evidence type="ECO:0000256" key="2">
    <source>
        <dbReference type="SAM" id="SignalP"/>
    </source>
</evidence>
<dbReference type="InterPro" id="IPR002557">
    <property type="entry name" value="Chitin-bd_dom"/>
</dbReference>
<name>A0A8X6MYV0_NEPPI</name>
<evidence type="ECO:0000256" key="1">
    <source>
        <dbReference type="SAM" id="MobiDB-lite"/>
    </source>
</evidence>
<dbReference type="InterPro" id="IPR052976">
    <property type="entry name" value="Scoloptoxin-like"/>
</dbReference>
<keyword evidence="2" id="KW-0732">Signal</keyword>
<dbReference type="GO" id="GO:0008061">
    <property type="term" value="F:chitin binding"/>
    <property type="evidence" value="ECO:0007669"/>
    <property type="project" value="InterPro"/>
</dbReference>
<dbReference type="PANTHER" id="PTHR22933">
    <property type="entry name" value="FI18007P1-RELATED"/>
    <property type="match status" value="1"/>
</dbReference>
<feature type="region of interest" description="Disordered" evidence="1">
    <location>
        <begin position="945"/>
        <end position="973"/>
    </location>
</feature>
<feature type="region of interest" description="Disordered" evidence="1">
    <location>
        <begin position="21"/>
        <end position="454"/>
    </location>
</feature>
<dbReference type="Pfam" id="PF01607">
    <property type="entry name" value="CBM_14"/>
    <property type="match status" value="1"/>
</dbReference>
<accession>A0A8X6MYV0</accession>
<proteinExistence type="predicted"/>
<feature type="region of interest" description="Disordered" evidence="1">
    <location>
        <begin position="984"/>
        <end position="1003"/>
    </location>
</feature>
<feature type="compositionally biased region" description="Basic and acidic residues" evidence="1">
    <location>
        <begin position="127"/>
        <end position="154"/>
    </location>
</feature>
<feature type="compositionally biased region" description="Polar residues" evidence="1">
    <location>
        <begin position="82"/>
        <end position="100"/>
    </location>
</feature>
<feature type="compositionally biased region" description="Polar residues" evidence="1">
    <location>
        <begin position="110"/>
        <end position="126"/>
    </location>
</feature>
<feature type="compositionally biased region" description="Basic and acidic residues" evidence="1">
    <location>
        <begin position="892"/>
        <end position="909"/>
    </location>
</feature>
<evidence type="ECO:0000313" key="5">
    <source>
        <dbReference type="Proteomes" id="UP000887013"/>
    </source>
</evidence>
<feature type="compositionally biased region" description="Basic and acidic residues" evidence="1">
    <location>
        <begin position="705"/>
        <end position="714"/>
    </location>
</feature>
<feature type="compositionally biased region" description="Polar residues" evidence="1">
    <location>
        <begin position="992"/>
        <end position="1003"/>
    </location>
</feature>
<dbReference type="Proteomes" id="UP000887013">
    <property type="component" value="Unassembled WGS sequence"/>
</dbReference>
<feature type="compositionally biased region" description="Gly residues" evidence="1">
    <location>
        <begin position="728"/>
        <end position="742"/>
    </location>
</feature>
<dbReference type="EMBL" id="BMAW01003741">
    <property type="protein sequence ID" value="GFS85321.1"/>
    <property type="molecule type" value="Genomic_DNA"/>
</dbReference>
<gene>
    <name evidence="4" type="primary">NCL1_09568</name>
    <name evidence="4" type="ORF">NPIL_308141</name>
</gene>
<dbReference type="PROSITE" id="PS50940">
    <property type="entry name" value="CHIT_BIND_II"/>
    <property type="match status" value="1"/>
</dbReference>
<feature type="chain" id="PRO_5036497996" evidence="2">
    <location>
        <begin position="18"/>
        <end position="1003"/>
    </location>
</feature>
<dbReference type="SMART" id="SM00494">
    <property type="entry name" value="ChtBD2"/>
    <property type="match status" value="1"/>
</dbReference>
<feature type="compositionally biased region" description="Polar residues" evidence="1">
    <location>
        <begin position="842"/>
        <end position="853"/>
    </location>
</feature>
<dbReference type="SUPFAM" id="SSF57625">
    <property type="entry name" value="Invertebrate chitin-binding proteins"/>
    <property type="match status" value="1"/>
</dbReference>
<feature type="compositionally biased region" description="Low complexity" evidence="1">
    <location>
        <begin position="37"/>
        <end position="52"/>
    </location>
</feature>
<feature type="compositionally biased region" description="Gly residues" evidence="1">
    <location>
        <begin position="754"/>
        <end position="774"/>
    </location>
</feature>
<feature type="compositionally biased region" description="Polar residues" evidence="1">
    <location>
        <begin position="184"/>
        <end position="194"/>
    </location>
</feature>
<feature type="compositionally biased region" description="Basic and acidic residues" evidence="1">
    <location>
        <begin position="296"/>
        <end position="307"/>
    </location>
</feature>
<feature type="compositionally biased region" description="Low complexity" evidence="1">
    <location>
        <begin position="356"/>
        <end position="373"/>
    </location>
</feature>
<protein>
    <submittedName>
        <fullName evidence="4">Chitin-binding type-2 domain-containing protein</fullName>
    </submittedName>
</protein>
<feature type="domain" description="Chitin-binding type-2" evidence="3">
    <location>
        <begin position="481"/>
        <end position="540"/>
    </location>
</feature>
<feature type="region of interest" description="Disordered" evidence="1">
    <location>
        <begin position="563"/>
        <end position="805"/>
    </location>
</feature>
<evidence type="ECO:0000313" key="4">
    <source>
        <dbReference type="EMBL" id="GFS85321.1"/>
    </source>
</evidence>
<keyword evidence="5" id="KW-1185">Reference proteome</keyword>
<sequence length="1003" mass="107928">MQNIIFLLGIVISVVESKGNNWSQQGGNRWQNSDNPSSQSVNQGNVVQSQVGSGSGNAGKSNYGQGGRGWTSRDMQVKDDGSWNNMRNAQNGGSWGPQDTQVKDTGKIGGSNQEGPNSQGWTAGDSQTKDTDKKNYGRNNQDTRRMWNPEDAQIKDAGSWNSGGNQQTNRNNWGPQDSQIKDGSGNQQNRNNWGPSDAQVKDSGRRNGGPNQGNFDPSDSQMKDSGSWNAGGNYPSAGNFGPNDAQVKDSNRWKGTGSQQPSGPFGPGDAQEKSPGSWMGDGNQKMSGGWNPADGQVKDNDGWKRDGNNQGGGSRWGPDEGQMKINEGFDQGDKKDSTPGMWDRGQGPVEGGPAGGKWQPDQGPGPEQGGEWPSSQDGMNKPPVDQGPTIDGNQGIDDNLGGVQPGDVGIPEDGYGPGGNREMGDTGMVPDAFPPRVPQGNYKGGDTPHPGDDSSQWRLEDSIPGTPGVDYPNYSTIPETGFDCKQHPDPGYYGDVEAQCQVFHICQADGRHDSFLCPLGTIFNQQYFVCVWWFNYDCADTTMYYNLNADLYKGGHGAQGNFKGTPVGTTGPSDSSDNYSTPSTITTGGLGDTGRSDYGSGPTSGQVDSIIPPGVGVQNVAQTGMIGPIPPSGTGAQPGSWGANQGPGMVSVEQPGYGPTTEQPVSVPQGVWSGGDGPKSQDGAGRGPDSPAVTGGQNNGYGPGRDNRGQDGGKRNWGNQSGQRDWGVKGGSANGNQGGRWGSGEDSTRSNWGNGDGYDGGKKGGNWGPNGGSVKGRKARSWGSGEIYDSGVDKRWGSEESEVPFDGQQGSWMSLDEVSPPAPFANHETHARSEVYEEEKAQNGNWNAGSVEQGQRGFASDPQQFPRIPDWDDKEKDLGSSEHNRNWSNGERNNDLEAIGDRPIDQGRKWRTIDDSRERINNEDERPQTINKNWWRDTLVRNEEDNKENWNEGESEPSLRLNNVQDTKDTPHIYGNWRSLNNYFDHDKDYNSENNSEQQNWTK</sequence>
<feature type="signal peptide" evidence="2">
    <location>
        <begin position="1"/>
        <end position="17"/>
    </location>
</feature>
<dbReference type="Gene3D" id="2.170.140.10">
    <property type="entry name" value="Chitin binding domain"/>
    <property type="match status" value="1"/>
</dbReference>
<dbReference type="PANTHER" id="PTHR22933:SF42">
    <property type="entry name" value="FI18455P1-RELATED"/>
    <property type="match status" value="1"/>
</dbReference>
<feature type="compositionally biased region" description="Basic and acidic residues" evidence="1">
    <location>
        <begin position="869"/>
        <end position="885"/>
    </location>
</feature>
<reference evidence="4" key="1">
    <citation type="submission" date="2020-08" db="EMBL/GenBank/DDBJ databases">
        <title>Multicomponent nature underlies the extraordinary mechanical properties of spider dragline silk.</title>
        <authorList>
            <person name="Kono N."/>
            <person name="Nakamura H."/>
            <person name="Mori M."/>
            <person name="Yoshida Y."/>
            <person name="Ohtoshi R."/>
            <person name="Malay A.D."/>
            <person name="Moran D.A.P."/>
            <person name="Tomita M."/>
            <person name="Numata K."/>
            <person name="Arakawa K."/>
        </authorList>
    </citation>
    <scope>NUCLEOTIDE SEQUENCE</scope>
</reference>
<feature type="region of interest" description="Disordered" evidence="1">
    <location>
        <begin position="824"/>
        <end position="909"/>
    </location>
</feature>
<comment type="caution">
    <text evidence="4">The sequence shown here is derived from an EMBL/GenBank/DDBJ whole genome shotgun (WGS) entry which is preliminary data.</text>
</comment>
<feature type="compositionally biased region" description="Polar residues" evidence="1">
    <location>
        <begin position="159"/>
        <end position="178"/>
    </location>
</feature>
<organism evidence="4 5">
    <name type="scientific">Nephila pilipes</name>
    <name type="common">Giant wood spider</name>
    <name type="synonym">Nephila maculata</name>
    <dbReference type="NCBI Taxonomy" id="299642"/>
    <lineage>
        <taxon>Eukaryota</taxon>
        <taxon>Metazoa</taxon>
        <taxon>Ecdysozoa</taxon>
        <taxon>Arthropoda</taxon>
        <taxon>Chelicerata</taxon>
        <taxon>Arachnida</taxon>
        <taxon>Araneae</taxon>
        <taxon>Araneomorphae</taxon>
        <taxon>Entelegynae</taxon>
        <taxon>Araneoidea</taxon>
        <taxon>Nephilidae</taxon>
        <taxon>Nephila</taxon>
    </lineage>
</organism>
<feature type="compositionally biased region" description="Polar residues" evidence="1">
    <location>
        <begin position="21"/>
        <end position="36"/>
    </location>
</feature>
<dbReference type="GO" id="GO:0005576">
    <property type="term" value="C:extracellular region"/>
    <property type="evidence" value="ECO:0007669"/>
    <property type="project" value="InterPro"/>
</dbReference>